<dbReference type="Proteomes" id="UP000621436">
    <property type="component" value="Unassembled WGS sequence"/>
</dbReference>
<dbReference type="SUPFAM" id="SSF56519">
    <property type="entry name" value="Penicillin binding protein dimerisation domain"/>
    <property type="match status" value="1"/>
</dbReference>
<feature type="domain" description="Penicillin-binding protein transpeptidase" evidence="4">
    <location>
        <begin position="351"/>
        <end position="648"/>
    </location>
</feature>
<keyword evidence="7" id="KW-1185">Reference proteome</keyword>
<sequence length="664" mass="74393">MRLAIIIIIVAGLMLGAGYFLAEFIYPLPADVAEEYLNTFVTEDFENMVKFHHSGFERPSAERLTDSFNDFSNNFSLFEIELVEFDSLEESLFEAEYQVEINYISEFFEDINIDFVMELSRDGILDWKVHWNDYLPLPEYGLEASYDRRRLYPERGSIYDRNGELLAGGGSVINIGIQPGRVEDPELLHETLYEELVLSEEYLTGEYQAEGVQDHWFVPVATVSESEFAELDPILRPIPGIFFRRQDSRVYPYDTTVGHITGYLGEVTAEMIDYYPERDYQAGERVGRSGLEIGQEEILRGKPGYEFYIETEGDRELFRQLTAVDGEDINISLDISLQNEAVDILAGERASLVLLDANSGEIIVLASTPGFDPNEFVQGISGSRWSQLTTDPDRPLFNRATQGRYPPGSTFKILTAAAALNEGIYELDSEFNDQGELTVEGNIIRNFEREVFNQHTLEDAVVRSINTTMAKVGLELGAEELENYFNSFSLSSAPDLGLPLQAGQIGNPGRSQVGLAWSAIGQDQVLISPLHMAKLFIPFANNGYAPEVTLMIDDYGYEMDQVISEETAESLQGALRKVVTDGTGRQVDLDGINIYGKTGTAEITGRDPHAWFAGFIEDFQDRDLAFALLVEEGGVGGRVAAPLVREFFERVIETGLIEELDELD</sequence>
<dbReference type="GO" id="GO:0071555">
    <property type="term" value="P:cell wall organization"/>
    <property type="evidence" value="ECO:0007669"/>
    <property type="project" value="TreeGrafter"/>
</dbReference>
<comment type="subcellular location">
    <subcellularLocation>
        <location evidence="1">Membrane</location>
    </subcellularLocation>
</comment>
<name>A0A931AQI7_9FIRM</name>
<dbReference type="PANTHER" id="PTHR30627">
    <property type="entry name" value="PEPTIDOGLYCAN D,D-TRANSPEPTIDASE"/>
    <property type="match status" value="1"/>
</dbReference>
<dbReference type="InterPro" id="IPR005311">
    <property type="entry name" value="PBP_dimer"/>
</dbReference>
<dbReference type="GO" id="GO:0005886">
    <property type="term" value="C:plasma membrane"/>
    <property type="evidence" value="ECO:0007669"/>
    <property type="project" value="TreeGrafter"/>
</dbReference>
<evidence type="ECO:0000256" key="2">
    <source>
        <dbReference type="ARBA" id="ARBA00007171"/>
    </source>
</evidence>
<dbReference type="GO" id="GO:0008658">
    <property type="term" value="F:penicillin binding"/>
    <property type="evidence" value="ECO:0007669"/>
    <property type="project" value="InterPro"/>
</dbReference>
<dbReference type="InterPro" id="IPR050515">
    <property type="entry name" value="Beta-lactam/transpept"/>
</dbReference>
<keyword evidence="3" id="KW-0472">Membrane</keyword>
<dbReference type="Gene3D" id="3.90.1310.10">
    <property type="entry name" value="Penicillin-binding protein 2a (Domain 2)"/>
    <property type="match status" value="1"/>
</dbReference>
<dbReference type="Gene3D" id="3.30.1390.30">
    <property type="entry name" value="Penicillin-binding protein 2a, domain 3"/>
    <property type="match status" value="1"/>
</dbReference>
<dbReference type="InterPro" id="IPR012338">
    <property type="entry name" value="Beta-lactam/transpept-like"/>
</dbReference>
<dbReference type="Pfam" id="PF03717">
    <property type="entry name" value="PBP_dimer"/>
    <property type="match status" value="1"/>
</dbReference>
<dbReference type="AlphaFoldDB" id="A0A931AQI7"/>
<evidence type="ECO:0008006" key="8">
    <source>
        <dbReference type="Google" id="ProtNLM"/>
    </source>
</evidence>
<dbReference type="InterPro" id="IPR036138">
    <property type="entry name" value="PBP_dimer_sf"/>
</dbReference>
<dbReference type="PANTHER" id="PTHR30627:SF25">
    <property type="entry name" value="PENICILLIN-BINDING PROTEIN 3"/>
    <property type="match status" value="1"/>
</dbReference>
<reference evidence="6" key="1">
    <citation type="submission" date="2020-11" db="EMBL/GenBank/DDBJ databases">
        <title>Halonatronomonas betainensis gen. nov., sp. nov. a novel haloalkaliphilic representative of the family Halanaerobiacae capable of betaine degradation.</title>
        <authorList>
            <person name="Boltyanskaya Y."/>
            <person name="Kevbrin V."/>
            <person name="Detkova E."/>
            <person name="Grouzdev D.S."/>
            <person name="Koziaeva V."/>
            <person name="Zhilina T."/>
        </authorList>
    </citation>
    <scope>NUCLEOTIDE SEQUENCE</scope>
    <source>
        <strain evidence="6">Z-7014</strain>
    </source>
</reference>
<feature type="domain" description="Penicillin-binding protein dimerisation" evidence="5">
    <location>
        <begin position="152"/>
        <end position="310"/>
    </location>
</feature>
<gene>
    <name evidence="6" type="ORF">I0Q91_08670</name>
</gene>
<comment type="similarity">
    <text evidence="2">Belongs to the transpeptidase family.</text>
</comment>
<evidence type="ECO:0000256" key="3">
    <source>
        <dbReference type="ARBA" id="ARBA00023136"/>
    </source>
</evidence>
<comment type="caution">
    <text evidence="6">The sequence shown here is derived from an EMBL/GenBank/DDBJ whole genome shotgun (WGS) entry which is preliminary data.</text>
</comment>
<dbReference type="RefSeq" id="WP_270454105.1">
    <property type="nucleotide sequence ID" value="NZ_JADPIE010000004.1"/>
</dbReference>
<dbReference type="GO" id="GO:0071972">
    <property type="term" value="F:peptidoglycan L,D-transpeptidase activity"/>
    <property type="evidence" value="ECO:0007669"/>
    <property type="project" value="TreeGrafter"/>
</dbReference>
<evidence type="ECO:0000313" key="6">
    <source>
        <dbReference type="EMBL" id="MBF8437148.1"/>
    </source>
</evidence>
<protein>
    <recommendedName>
        <fullName evidence="8">Penicillin-binding protein 2</fullName>
    </recommendedName>
</protein>
<evidence type="ECO:0000259" key="5">
    <source>
        <dbReference type="Pfam" id="PF03717"/>
    </source>
</evidence>
<evidence type="ECO:0000313" key="7">
    <source>
        <dbReference type="Proteomes" id="UP000621436"/>
    </source>
</evidence>
<dbReference type="EMBL" id="JADPIE010000004">
    <property type="protein sequence ID" value="MBF8437148.1"/>
    <property type="molecule type" value="Genomic_DNA"/>
</dbReference>
<dbReference type="InterPro" id="IPR001460">
    <property type="entry name" value="PCN-bd_Tpept"/>
</dbReference>
<evidence type="ECO:0000256" key="1">
    <source>
        <dbReference type="ARBA" id="ARBA00004370"/>
    </source>
</evidence>
<organism evidence="6 7">
    <name type="scientific">Halonatronomonas betaini</name>
    <dbReference type="NCBI Taxonomy" id="2778430"/>
    <lineage>
        <taxon>Bacteria</taxon>
        <taxon>Bacillati</taxon>
        <taxon>Bacillota</taxon>
        <taxon>Clostridia</taxon>
        <taxon>Halanaerobiales</taxon>
        <taxon>Halarsenatibacteraceae</taxon>
        <taxon>Halonatronomonas</taxon>
    </lineage>
</organism>
<dbReference type="Gene3D" id="3.40.710.10">
    <property type="entry name" value="DD-peptidase/beta-lactamase superfamily"/>
    <property type="match status" value="1"/>
</dbReference>
<proteinExistence type="inferred from homology"/>
<accession>A0A931AQI7</accession>
<evidence type="ECO:0000259" key="4">
    <source>
        <dbReference type="Pfam" id="PF00905"/>
    </source>
</evidence>
<dbReference type="Pfam" id="PF00905">
    <property type="entry name" value="Transpeptidase"/>
    <property type="match status" value="1"/>
</dbReference>
<dbReference type="SUPFAM" id="SSF56601">
    <property type="entry name" value="beta-lactamase/transpeptidase-like"/>
    <property type="match status" value="1"/>
</dbReference>